<sequence>MERNHSKKHYLAEIDYKNCSERWSWDIYIVANENQEYLGKALAPGKGVEIPWTLLGQKDYLGEMIEICEELMPK</sequence>
<organism evidence="1 2">
    <name type="scientific">Halalkalibacter suaedae</name>
    <dbReference type="NCBI Taxonomy" id="2822140"/>
    <lineage>
        <taxon>Bacteria</taxon>
        <taxon>Bacillati</taxon>
        <taxon>Bacillota</taxon>
        <taxon>Bacilli</taxon>
        <taxon>Bacillales</taxon>
        <taxon>Bacillaceae</taxon>
        <taxon>Halalkalibacter</taxon>
    </lineage>
</organism>
<reference evidence="1" key="1">
    <citation type="submission" date="2021-03" db="EMBL/GenBank/DDBJ databases">
        <title>Bacillus suaedae sp. nov., isolated from Suaeda aralocaspica.</title>
        <authorList>
            <person name="Lei R.F.R."/>
        </authorList>
    </citation>
    <scope>NUCLEOTIDE SEQUENCE</scope>
    <source>
        <strain evidence="1">YZJH907-2</strain>
    </source>
</reference>
<dbReference type="RefSeq" id="WP_210595693.1">
    <property type="nucleotide sequence ID" value="NZ_JAGKSQ010000001.1"/>
</dbReference>
<dbReference type="EMBL" id="JAGKSQ010000001">
    <property type="protein sequence ID" value="MBP3950079.1"/>
    <property type="molecule type" value="Genomic_DNA"/>
</dbReference>
<comment type="caution">
    <text evidence="1">The sequence shown here is derived from an EMBL/GenBank/DDBJ whole genome shotgun (WGS) entry which is preliminary data.</text>
</comment>
<name>A0A940WY41_9BACI</name>
<dbReference type="AlphaFoldDB" id="A0A940WY41"/>
<gene>
    <name evidence="1" type="ORF">J7W16_02965</name>
</gene>
<keyword evidence="2" id="KW-1185">Reference proteome</keyword>
<evidence type="ECO:0000313" key="2">
    <source>
        <dbReference type="Proteomes" id="UP000678228"/>
    </source>
</evidence>
<protein>
    <submittedName>
        <fullName evidence="1">Uncharacterized protein</fullName>
    </submittedName>
</protein>
<accession>A0A940WY41</accession>
<dbReference type="Proteomes" id="UP000678228">
    <property type="component" value="Unassembled WGS sequence"/>
</dbReference>
<proteinExistence type="predicted"/>
<evidence type="ECO:0000313" key="1">
    <source>
        <dbReference type="EMBL" id="MBP3950079.1"/>
    </source>
</evidence>